<dbReference type="Pfam" id="PF21448">
    <property type="entry name" value="DNMK"/>
    <property type="match status" value="1"/>
</dbReference>
<organism evidence="1">
    <name type="scientific">Cupriavidus necator</name>
    <name type="common">Alcaligenes eutrophus</name>
    <name type="synonym">Ralstonia eutropha</name>
    <dbReference type="NCBI Taxonomy" id="106590"/>
    <lineage>
        <taxon>Bacteria</taxon>
        <taxon>Pseudomonadati</taxon>
        <taxon>Pseudomonadota</taxon>
        <taxon>Betaproteobacteria</taxon>
        <taxon>Burkholderiales</taxon>
        <taxon>Burkholderiaceae</taxon>
        <taxon>Cupriavidus</taxon>
    </lineage>
</organism>
<protein>
    <submittedName>
        <fullName evidence="1">Putative deoxynucleotide monophosphate kinase</fullName>
    </submittedName>
</protein>
<dbReference type="SUPFAM" id="SSF52540">
    <property type="entry name" value="P-loop containing nucleoside triphosphate hydrolases"/>
    <property type="match status" value="1"/>
</dbReference>
<evidence type="ECO:0000313" key="1">
    <source>
        <dbReference type="EMBL" id="SCU73529.1"/>
    </source>
</evidence>
<dbReference type="EMBL" id="FMSH01000023">
    <property type="protein sequence ID" value="SCU73529.1"/>
    <property type="molecule type" value="Genomic_DNA"/>
</dbReference>
<sequence length="180" mass="19705">MLIGLTGRAGSGKDTAAAYLAEAHRFMPLAFATPIRHMLQAGLGLTDEHFTPAAKNVAIDWLGRSPRQLMQTLGTEWGRTHIGSTVWVDVAERELDSLSGLDVVFTDVRFENEAAMIRNRGGIIIRLVRAAAQPVHSHVSEAGIKLLEFDREIHNNGTLFELYDRLDAVVGEEAFLGALS</sequence>
<dbReference type="InterPro" id="IPR048444">
    <property type="entry name" value="DNMK"/>
</dbReference>
<dbReference type="Gene3D" id="3.40.50.300">
    <property type="entry name" value="P-loop containing nucleotide triphosphate hydrolases"/>
    <property type="match status" value="1"/>
</dbReference>
<keyword evidence="1" id="KW-0808">Transferase</keyword>
<reference evidence="1" key="1">
    <citation type="submission" date="2016-09" db="EMBL/GenBank/DDBJ databases">
        <authorList>
            <person name="Capua I."/>
            <person name="De Benedictis P."/>
            <person name="Joannis T."/>
            <person name="Lombin L.H."/>
            <person name="Cattoli G."/>
        </authorList>
    </citation>
    <scope>NUCLEOTIDE SEQUENCE</scope>
    <source>
        <strain evidence="1">B9</strain>
    </source>
</reference>
<accession>A0A1K0I8G9</accession>
<proteinExistence type="predicted"/>
<gene>
    <name evidence="1" type="ORF">CNECB9_1190003</name>
</gene>
<keyword evidence="1" id="KW-0418">Kinase</keyword>
<dbReference type="RefSeq" id="WP_340519981.1">
    <property type="nucleotide sequence ID" value="NZ_FMSH01000023.1"/>
</dbReference>
<dbReference type="GO" id="GO:0016301">
    <property type="term" value="F:kinase activity"/>
    <property type="evidence" value="ECO:0007669"/>
    <property type="project" value="UniProtKB-KW"/>
</dbReference>
<name>A0A1K0I8G9_CUPNE</name>
<dbReference type="InterPro" id="IPR027417">
    <property type="entry name" value="P-loop_NTPase"/>
</dbReference>
<dbReference type="AlphaFoldDB" id="A0A1K0I8G9"/>